<name>A0ABQ5LWX4_9RHOB</name>
<organism evidence="5 6">
    <name type="scientific">Sinisalibacter aestuarii</name>
    <dbReference type="NCBI Taxonomy" id="2949426"/>
    <lineage>
        <taxon>Bacteria</taxon>
        <taxon>Pseudomonadati</taxon>
        <taxon>Pseudomonadota</taxon>
        <taxon>Alphaproteobacteria</taxon>
        <taxon>Rhodobacterales</taxon>
        <taxon>Roseobacteraceae</taxon>
        <taxon>Sinisalibacter</taxon>
    </lineage>
</organism>
<gene>
    <name evidence="5" type="ORF">STA1M1_32930</name>
</gene>
<dbReference type="PANTHER" id="PTHR37423:SF2">
    <property type="entry name" value="MEMBRANE-BOUND LYTIC MUREIN TRANSGLYCOSYLASE C"/>
    <property type="match status" value="1"/>
</dbReference>
<dbReference type="Proteomes" id="UP001144205">
    <property type="component" value="Unassembled WGS sequence"/>
</dbReference>
<feature type="domain" description="Transglycosylase SLT" evidence="4">
    <location>
        <begin position="141"/>
        <end position="229"/>
    </location>
</feature>
<evidence type="ECO:0000313" key="6">
    <source>
        <dbReference type="Proteomes" id="UP001144205"/>
    </source>
</evidence>
<feature type="chain" id="PRO_5045947644" evidence="3">
    <location>
        <begin position="22"/>
        <end position="273"/>
    </location>
</feature>
<evidence type="ECO:0000256" key="1">
    <source>
        <dbReference type="ARBA" id="ARBA00007734"/>
    </source>
</evidence>
<dbReference type="PROSITE" id="PS51257">
    <property type="entry name" value="PROKAR_LIPOPROTEIN"/>
    <property type="match status" value="1"/>
</dbReference>
<feature type="signal peptide" evidence="3">
    <location>
        <begin position="1"/>
        <end position="21"/>
    </location>
</feature>
<accession>A0ABQ5LWX4</accession>
<sequence length="273" mass="28594">MRTLAPFLIGVTILACAPAQAQEAAPGDFTFRRIAAPPKGQAPRIDVQVDPEAYNAWMEGLGDAARDEAVVEASAPATVVPTGWEWFWGNVSSELSASGPANMAKALAAIESGQGPQPRLQHLQDIAARYGREILGATVGTDVSPALVVALIAVESSGNVTAESHAGAQGLMQLIPDTAARFGVEDPNDPLQNIKGGVAYLAWLMKHFDRDPIFALAGYNAGENAVTQHGGVPPYAETRAYVPKVLSAWQVARGLCLTPPQLITDGCVFAVSG</sequence>
<dbReference type="Gene3D" id="1.10.530.10">
    <property type="match status" value="1"/>
</dbReference>
<dbReference type="InterPro" id="IPR023346">
    <property type="entry name" value="Lysozyme-like_dom_sf"/>
</dbReference>
<evidence type="ECO:0000259" key="4">
    <source>
        <dbReference type="Pfam" id="PF01464"/>
    </source>
</evidence>
<dbReference type="PANTHER" id="PTHR37423">
    <property type="entry name" value="SOLUBLE LYTIC MUREIN TRANSGLYCOSYLASE-RELATED"/>
    <property type="match status" value="1"/>
</dbReference>
<reference evidence="5" key="1">
    <citation type="journal article" date="2023" name="Int. J. Syst. Evol. Microbiol.">
        <title>Sinisalibacter aestuarii sp. nov., isolated from estuarine sediment of the Arakawa River.</title>
        <authorList>
            <person name="Arafat S.T."/>
            <person name="Hirano S."/>
            <person name="Sato A."/>
            <person name="Takeuchi K."/>
            <person name="Yasuda T."/>
            <person name="Terahara T."/>
            <person name="Hamada M."/>
            <person name="Kobayashi T."/>
        </authorList>
    </citation>
    <scope>NUCLEOTIDE SEQUENCE</scope>
    <source>
        <strain evidence="5">B-399</strain>
    </source>
</reference>
<comment type="similarity">
    <text evidence="1">Belongs to the transglycosylase Slt family.</text>
</comment>
<keyword evidence="6" id="KW-1185">Reference proteome</keyword>
<proteinExistence type="inferred from homology"/>
<evidence type="ECO:0000256" key="2">
    <source>
        <dbReference type="ARBA" id="ARBA00009387"/>
    </source>
</evidence>
<keyword evidence="3" id="KW-0732">Signal</keyword>
<dbReference type="Pfam" id="PF01464">
    <property type="entry name" value="SLT"/>
    <property type="match status" value="1"/>
</dbReference>
<evidence type="ECO:0000256" key="3">
    <source>
        <dbReference type="SAM" id="SignalP"/>
    </source>
</evidence>
<protein>
    <submittedName>
        <fullName evidence="5">Murein transglycosylase</fullName>
    </submittedName>
</protein>
<comment type="similarity">
    <text evidence="2">Belongs to the virb1 family.</text>
</comment>
<comment type="caution">
    <text evidence="5">The sequence shown here is derived from an EMBL/GenBank/DDBJ whole genome shotgun (WGS) entry which is preliminary data.</text>
</comment>
<evidence type="ECO:0000313" key="5">
    <source>
        <dbReference type="EMBL" id="GKY89424.1"/>
    </source>
</evidence>
<dbReference type="InterPro" id="IPR008258">
    <property type="entry name" value="Transglycosylase_SLT_dom_1"/>
</dbReference>
<dbReference type="EMBL" id="BROH01000012">
    <property type="protein sequence ID" value="GKY89424.1"/>
    <property type="molecule type" value="Genomic_DNA"/>
</dbReference>
<dbReference type="RefSeq" id="WP_281843451.1">
    <property type="nucleotide sequence ID" value="NZ_BROH01000012.1"/>
</dbReference>
<dbReference type="SUPFAM" id="SSF53955">
    <property type="entry name" value="Lysozyme-like"/>
    <property type="match status" value="1"/>
</dbReference>
<dbReference type="CDD" id="cd00254">
    <property type="entry name" value="LT-like"/>
    <property type="match status" value="1"/>
</dbReference>